<evidence type="ECO:0000313" key="4">
    <source>
        <dbReference type="RefSeq" id="XP_026677403.1"/>
    </source>
</evidence>
<feature type="transmembrane region" description="Helical" evidence="2">
    <location>
        <begin position="244"/>
        <end position="267"/>
    </location>
</feature>
<dbReference type="GeneID" id="113466311"/>
<keyword evidence="2" id="KW-0812">Transmembrane</keyword>
<feature type="region of interest" description="Disordered" evidence="1">
    <location>
        <begin position="115"/>
        <end position="139"/>
    </location>
</feature>
<dbReference type="KEGG" id="dci:113466311"/>
<dbReference type="Proteomes" id="UP000079169">
    <property type="component" value="Unplaced"/>
</dbReference>
<sequence>MYVFTTVQFVIFGFHYIQCANINKSLIKSTSGFVKSLSKRYVDKPIINDVFSDTSFDRKENFPSKLSKHPDQHPEVWYDDNNNFFDSEDKAILSHLSQNQYSFTNKLKSNGYNQKVSNDIETKPNHEEHSSSYPYDENVLKSGQVDLSDNTKTRKNQYEYFSNSFEQEQSIPVSIMGSSKKNAVGDFSAERNKEFPEIDLMNRFDENEKNSIVYINQLKRRLSSFRGGQTIVYPYNSDFTITPLVLALALAELLACFICWTLLYNFYCCLKEQKRQKKLQEEATRRKCIEECKKRTSRVLVKYKSCPNNEVDDIIKNLV</sequence>
<gene>
    <name evidence="4" type="primary">LOC113466311</name>
</gene>
<keyword evidence="3" id="KW-1185">Reference proteome</keyword>
<dbReference type="AlphaFoldDB" id="A0A3Q0IRZ8"/>
<keyword evidence="2" id="KW-1133">Transmembrane helix</keyword>
<feature type="compositionally biased region" description="Basic and acidic residues" evidence="1">
    <location>
        <begin position="118"/>
        <end position="130"/>
    </location>
</feature>
<accession>A0A3Q0IRZ8</accession>
<proteinExistence type="predicted"/>
<dbReference type="RefSeq" id="XP_026677403.1">
    <property type="nucleotide sequence ID" value="XM_026821602.1"/>
</dbReference>
<name>A0A3Q0IRZ8_DIACI</name>
<evidence type="ECO:0000256" key="2">
    <source>
        <dbReference type="SAM" id="Phobius"/>
    </source>
</evidence>
<evidence type="ECO:0000256" key="1">
    <source>
        <dbReference type="SAM" id="MobiDB-lite"/>
    </source>
</evidence>
<evidence type="ECO:0000313" key="3">
    <source>
        <dbReference type="Proteomes" id="UP000079169"/>
    </source>
</evidence>
<reference evidence="4" key="1">
    <citation type="submission" date="2025-08" db="UniProtKB">
        <authorList>
            <consortium name="RefSeq"/>
        </authorList>
    </citation>
    <scope>IDENTIFICATION</scope>
</reference>
<keyword evidence="2" id="KW-0472">Membrane</keyword>
<protein>
    <submittedName>
        <fullName evidence="4">Uncharacterized protein LOC113466311</fullName>
    </submittedName>
</protein>
<organism evidence="3 4">
    <name type="scientific">Diaphorina citri</name>
    <name type="common">Asian citrus psyllid</name>
    <dbReference type="NCBI Taxonomy" id="121845"/>
    <lineage>
        <taxon>Eukaryota</taxon>
        <taxon>Metazoa</taxon>
        <taxon>Ecdysozoa</taxon>
        <taxon>Arthropoda</taxon>
        <taxon>Hexapoda</taxon>
        <taxon>Insecta</taxon>
        <taxon>Pterygota</taxon>
        <taxon>Neoptera</taxon>
        <taxon>Paraneoptera</taxon>
        <taxon>Hemiptera</taxon>
        <taxon>Sternorrhyncha</taxon>
        <taxon>Psylloidea</taxon>
        <taxon>Psyllidae</taxon>
        <taxon>Diaphorininae</taxon>
        <taxon>Diaphorina</taxon>
    </lineage>
</organism>
<dbReference type="PaxDb" id="121845-A0A3Q0IRZ8"/>